<dbReference type="InterPro" id="IPR006094">
    <property type="entry name" value="Oxid_FAD_bind_N"/>
</dbReference>
<dbReference type="EMBL" id="MAOI01000015">
    <property type="protein sequence ID" value="OJD82323.1"/>
    <property type="molecule type" value="Genomic_DNA"/>
</dbReference>
<dbReference type="PANTHER" id="PTHR43762">
    <property type="entry name" value="L-GULONOLACTONE OXIDASE"/>
    <property type="match status" value="1"/>
</dbReference>
<evidence type="ECO:0000259" key="4">
    <source>
        <dbReference type="PROSITE" id="PS51387"/>
    </source>
</evidence>
<dbReference type="Gene3D" id="3.30.465.10">
    <property type="match status" value="1"/>
</dbReference>
<comment type="similarity">
    <text evidence="1">Belongs to the oxygen-dependent FAD-linked oxidoreductase family.</text>
</comment>
<dbReference type="InterPro" id="IPR016167">
    <property type="entry name" value="FAD-bd_PCMH_sub1"/>
</dbReference>
<dbReference type="InterPro" id="IPR036318">
    <property type="entry name" value="FAD-bd_PCMH-like_sf"/>
</dbReference>
<dbReference type="NCBIfam" id="TIGR01679">
    <property type="entry name" value="bact_FAD_ox"/>
    <property type="match status" value="1"/>
</dbReference>
<evidence type="ECO:0000256" key="3">
    <source>
        <dbReference type="ARBA" id="ARBA00023002"/>
    </source>
</evidence>
<organism evidence="5 6">
    <name type="scientific">Bacillus paramycoides</name>
    <dbReference type="NCBI Taxonomy" id="2026194"/>
    <lineage>
        <taxon>Bacteria</taxon>
        <taxon>Bacillati</taxon>
        <taxon>Bacillota</taxon>
        <taxon>Bacilli</taxon>
        <taxon>Bacillales</taxon>
        <taxon>Bacillaceae</taxon>
        <taxon>Bacillus</taxon>
        <taxon>Bacillus cereus group</taxon>
    </lineage>
</organism>
<reference evidence="5 6" key="1">
    <citation type="submission" date="2016-06" db="EMBL/GenBank/DDBJ databases">
        <title>First insights into the genetic diversity and population structure of in the Bacillus cereus group bacteria from diverse marine environments.</title>
        <authorList>
            <person name="Liu Y."/>
            <person name="Lai Q."/>
            <person name="Shao Z."/>
        </authorList>
    </citation>
    <scope>NUCLEOTIDE SEQUENCE [LARGE SCALE GENOMIC DNA]</scope>
    <source>
        <strain evidence="5 6">NH24A2</strain>
    </source>
</reference>
<dbReference type="Gene3D" id="3.30.70.2520">
    <property type="match status" value="1"/>
</dbReference>
<gene>
    <name evidence="5" type="ORF">BAU28_21460</name>
</gene>
<keyword evidence="3" id="KW-0560">Oxidoreductase</keyword>
<dbReference type="InterPro" id="IPR007173">
    <property type="entry name" value="ALO_C"/>
</dbReference>
<dbReference type="GO" id="GO:0003885">
    <property type="term" value="F:D-arabinono-1,4-lactone oxidase activity"/>
    <property type="evidence" value="ECO:0007669"/>
    <property type="project" value="InterPro"/>
</dbReference>
<dbReference type="Pfam" id="PF04030">
    <property type="entry name" value="ALO"/>
    <property type="match status" value="1"/>
</dbReference>
<feature type="domain" description="FAD-binding PCMH-type" evidence="4">
    <location>
        <begin position="15"/>
        <end position="186"/>
    </location>
</feature>
<dbReference type="SUPFAM" id="SSF56176">
    <property type="entry name" value="FAD-binding/transporter-associated domain-like"/>
    <property type="match status" value="1"/>
</dbReference>
<dbReference type="InterPro" id="IPR016166">
    <property type="entry name" value="FAD-bd_PCMH"/>
</dbReference>
<dbReference type="Gene3D" id="3.30.43.10">
    <property type="entry name" value="Uridine Diphospho-n-acetylenolpyruvylglucosamine Reductase, domain 2"/>
    <property type="match status" value="1"/>
</dbReference>
<proteinExistence type="inferred from homology"/>
<dbReference type="RefSeq" id="WP_071717588.1">
    <property type="nucleotide sequence ID" value="NZ_CBCSHB010000008.1"/>
</dbReference>
<dbReference type="PROSITE" id="PS00862">
    <property type="entry name" value="OX2_COVAL_FAD"/>
    <property type="match status" value="1"/>
</dbReference>
<dbReference type="PANTHER" id="PTHR43762:SF1">
    <property type="entry name" value="D-ARABINONO-1,4-LACTONE OXIDASE"/>
    <property type="match status" value="1"/>
</dbReference>
<dbReference type="Pfam" id="PF01565">
    <property type="entry name" value="FAD_binding_4"/>
    <property type="match status" value="1"/>
</dbReference>
<sequence>MLSVKGQKWKNWTGNIEGTPQYTMYPESIQDVVEVVRLAQEKGKKIRVVGSGHSFTPLVQTEEILISLDELSGITNVDSEKMTVEVWAGTKLHDLGKLLEEKGYGQENLGDIDSQSIAGAISTGTHGTGATFGSLSTQVIEITAVLSTGESIVCSERENYEYWKAFQLSLGMLGIIVKVKLKVIPAYSLVYKSEKQSFSVVMDKLEEYKRNRHFEFFVFPYSDDVQVKLTNETTSKGTDLKWHKLKVELLENRIFSLLSKGCKWFPSISKGVSQLSAKAVLNTKIIGPSYEVFATSRTVPFYEMEYSVPSKYMRAAVEEISNLIEKKKYKVHFPIECRYVQGDDIWLSPAYGRDSAYIAVHMYKGMKYAAYFGEVEQIFRKYEGRPHWGKMHTLTYEQLQYIYPEFHSFLKVRKLLDETGMFFNPYAEKLFTIMKKADK</sequence>
<protein>
    <submittedName>
        <fullName evidence="5">FAD-binding oxidoreductase</fullName>
    </submittedName>
</protein>
<evidence type="ECO:0000313" key="6">
    <source>
        <dbReference type="Proteomes" id="UP000182788"/>
    </source>
</evidence>
<dbReference type="AlphaFoldDB" id="A0A1J9VKY1"/>
<evidence type="ECO:0000313" key="5">
    <source>
        <dbReference type="EMBL" id="OJD82323.1"/>
    </source>
</evidence>
<evidence type="ECO:0000256" key="1">
    <source>
        <dbReference type="ARBA" id="ARBA00005466"/>
    </source>
</evidence>
<dbReference type="InterPro" id="IPR010031">
    <property type="entry name" value="FAD_lactone_oxidase-like"/>
</dbReference>
<keyword evidence="2" id="KW-0285">Flavoprotein</keyword>
<dbReference type="Proteomes" id="UP000182788">
    <property type="component" value="Unassembled WGS sequence"/>
</dbReference>
<dbReference type="PIRSF" id="PIRSF000136">
    <property type="entry name" value="LGO_GLO"/>
    <property type="match status" value="1"/>
</dbReference>
<evidence type="ECO:0000256" key="2">
    <source>
        <dbReference type="ARBA" id="ARBA00022630"/>
    </source>
</evidence>
<dbReference type="InterPro" id="IPR006093">
    <property type="entry name" value="Oxy_OxRdtase_FAD_BS"/>
</dbReference>
<comment type="caution">
    <text evidence="5">The sequence shown here is derived from an EMBL/GenBank/DDBJ whole genome shotgun (WGS) entry which is preliminary data.</text>
</comment>
<dbReference type="GO" id="GO:0071949">
    <property type="term" value="F:FAD binding"/>
    <property type="evidence" value="ECO:0007669"/>
    <property type="project" value="InterPro"/>
</dbReference>
<dbReference type="InterPro" id="IPR016169">
    <property type="entry name" value="FAD-bd_PCMH_sub2"/>
</dbReference>
<name>A0A1J9VKY1_9BACI</name>
<accession>A0A1J9VKY1</accession>
<dbReference type="GO" id="GO:0016020">
    <property type="term" value="C:membrane"/>
    <property type="evidence" value="ECO:0007669"/>
    <property type="project" value="InterPro"/>
</dbReference>
<dbReference type="PROSITE" id="PS51387">
    <property type="entry name" value="FAD_PCMH"/>
    <property type="match status" value="1"/>
</dbReference>
<dbReference type="GeneID" id="87590237"/>